<comment type="subunit">
    <text evidence="7">The Tat system comprises two distinct complexes: a TatABC complex, containing multiple copies of TatA, TatB and TatC subunits, and a separate TatA complex, containing only TatA subunits. Substrates initially bind to the TatABC complex, which probably triggers association of the separate TatA complex to form the active translocon.</text>
</comment>
<keyword evidence="7" id="KW-1003">Cell membrane</keyword>
<dbReference type="HAMAP" id="MF_00902">
    <property type="entry name" value="TatC"/>
    <property type="match status" value="1"/>
</dbReference>
<dbReference type="NCBIfam" id="TIGR00945">
    <property type="entry name" value="tatC"/>
    <property type="match status" value="1"/>
</dbReference>
<keyword evidence="5 7" id="KW-0811">Translocation</keyword>
<evidence type="ECO:0000256" key="4">
    <source>
        <dbReference type="ARBA" id="ARBA00022989"/>
    </source>
</evidence>
<dbReference type="PRINTS" id="PR01840">
    <property type="entry name" value="TATCFAMILY"/>
</dbReference>
<comment type="function">
    <text evidence="7">Part of the twin-arginine translocation (Tat) system that transports large folded proteins containing a characteristic twin-arginine motif in their signal peptide across membranes. Together with TatB, TatC is part of a receptor directly interacting with Tat signal peptides.</text>
</comment>
<dbReference type="GO" id="GO:0065002">
    <property type="term" value="P:intracellular protein transmembrane transport"/>
    <property type="evidence" value="ECO:0007669"/>
    <property type="project" value="TreeGrafter"/>
</dbReference>
<feature type="transmembrane region" description="Helical" evidence="7">
    <location>
        <begin position="71"/>
        <end position="90"/>
    </location>
</feature>
<reference evidence="8 9" key="1">
    <citation type="submission" date="2019-08" db="EMBL/GenBank/DDBJ databases">
        <authorList>
            <person name="Dong K."/>
        </authorList>
    </citation>
    <scope>NUCLEOTIDE SEQUENCE [LARGE SCALE GENOMIC DNA]</scope>
    <source>
        <strain evidence="8 9">M4-8</strain>
    </source>
</reference>
<keyword evidence="6 7" id="KW-0472">Membrane</keyword>
<keyword evidence="3 7" id="KW-0653">Protein transport</keyword>
<keyword evidence="2 7" id="KW-0812">Transmembrane</keyword>
<gene>
    <name evidence="7 8" type="primary">tatC</name>
    <name evidence="8" type="ORF">FVP60_00880</name>
</gene>
<feature type="transmembrane region" description="Helical" evidence="7">
    <location>
        <begin position="214"/>
        <end position="235"/>
    </location>
</feature>
<dbReference type="AlphaFoldDB" id="A0A5C8HRI4"/>
<dbReference type="EMBL" id="VRSW01000001">
    <property type="protein sequence ID" value="TXK06654.1"/>
    <property type="molecule type" value="Genomic_DNA"/>
</dbReference>
<comment type="caution">
    <text evidence="8">The sequence shown here is derived from an EMBL/GenBank/DDBJ whole genome shotgun (WGS) entry which is preliminary data.</text>
</comment>
<feature type="transmembrane region" description="Helical" evidence="7">
    <location>
        <begin position="155"/>
        <end position="179"/>
    </location>
</feature>
<evidence type="ECO:0000256" key="6">
    <source>
        <dbReference type="ARBA" id="ARBA00023136"/>
    </source>
</evidence>
<feature type="transmembrane region" description="Helical" evidence="7">
    <location>
        <begin position="12"/>
        <end position="32"/>
    </location>
</feature>
<evidence type="ECO:0000256" key="2">
    <source>
        <dbReference type="ARBA" id="ARBA00022692"/>
    </source>
</evidence>
<evidence type="ECO:0000256" key="3">
    <source>
        <dbReference type="ARBA" id="ARBA00022927"/>
    </source>
</evidence>
<protein>
    <recommendedName>
        <fullName evidence="7">Sec-independent protein translocase protein TatC</fullName>
    </recommendedName>
</protein>
<keyword evidence="7" id="KW-0813">Transport</keyword>
<dbReference type="InterPro" id="IPR002033">
    <property type="entry name" value="TatC"/>
</dbReference>
<dbReference type="PANTHER" id="PTHR30371">
    <property type="entry name" value="SEC-INDEPENDENT PROTEIN TRANSLOCASE PROTEIN TATC"/>
    <property type="match status" value="1"/>
</dbReference>
<proteinExistence type="inferred from homology"/>
<feature type="transmembrane region" description="Helical" evidence="7">
    <location>
        <begin position="191"/>
        <end position="208"/>
    </location>
</feature>
<dbReference type="Proteomes" id="UP000321196">
    <property type="component" value="Unassembled WGS sequence"/>
</dbReference>
<keyword evidence="4 7" id="KW-1133">Transmembrane helix</keyword>
<organism evidence="8 9">
    <name type="scientific">Microbacterium mitrae</name>
    <dbReference type="NCBI Taxonomy" id="664640"/>
    <lineage>
        <taxon>Bacteria</taxon>
        <taxon>Bacillati</taxon>
        <taxon>Actinomycetota</taxon>
        <taxon>Actinomycetes</taxon>
        <taxon>Micrococcales</taxon>
        <taxon>Microbacteriaceae</taxon>
        <taxon>Microbacterium</taxon>
    </lineage>
</organism>
<name>A0A5C8HRI4_9MICO</name>
<evidence type="ECO:0000256" key="7">
    <source>
        <dbReference type="HAMAP-Rule" id="MF_00902"/>
    </source>
</evidence>
<evidence type="ECO:0000313" key="8">
    <source>
        <dbReference type="EMBL" id="TXK06654.1"/>
    </source>
</evidence>
<dbReference type="GO" id="GO:0033281">
    <property type="term" value="C:TAT protein transport complex"/>
    <property type="evidence" value="ECO:0007669"/>
    <property type="project" value="UniProtKB-UniRule"/>
</dbReference>
<comment type="similarity">
    <text evidence="7">Belongs to the TatC family.</text>
</comment>
<dbReference type="GO" id="GO:0043953">
    <property type="term" value="P:protein transport by the Tat complex"/>
    <property type="evidence" value="ECO:0007669"/>
    <property type="project" value="UniProtKB-UniRule"/>
</dbReference>
<accession>A0A5C8HRI4</accession>
<feature type="transmembrane region" description="Helical" evidence="7">
    <location>
        <begin position="102"/>
        <end position="126"/>
    </location>
</feature>
<comment type="subcellular location">
    <subcellularLocation>
        <location evidence="7">Cell membrane</location>
        <topology evidence="7">Multi-pass membrane protein</topology>
    </subcellularLocation>
    <subcellularLocation>
        <location evidence="1">Membrane</location>
        <topology evidence="1">Multi-pass membrane protein</topology>
    </subcellularLocation>
</comment>
<dbReference type="PANTHER" id="PTHR30371:SF0">
    <property type="entry name" value="SEC-INDEPENDENT PROTEIN TRANSLOCASE PROTEIN TATC, CHLOROPLASTIC-RELATED"/>
    <property type="match status" value="1"/>
</dbReference>
<evidence type="ECO:0000256" key="1">
    <source>
        <dbReference type="ARBA" id="ARBA00004141"/>
    </source>
</evidence>
<sequence>MSLAQHLVELRRRFMIAAIAFIVCMVAAFFIADWVIDQLDNPIDVIAADGHGEAALTFTRITMAFDMKLRIAASIGLILSGPIWIWQLWAYIMPAMTKKEKIYTISFVGVAVPLFFGGVATGWFVLPHIIEVMASFVPDGASYNQFFEASYYWDFVFKLLLTVGIAYVLPLFLVILNLAGVMTGRDILKGWRIAVLIASVFAAVATPGSDIVSMLLLAAILVVLYLLAAGVAMLFDRRRRKREGDLMTPTAAP</sequence>
<dbReference type="Pfam" id="PF00902">
    <property type="entry name" value="TatC"/>
    <property type="match status" value="1"/>
</dbReference>
<evidence type="ECO:0000313" key="9">
    <source>
        <dbReference type="Proteomes" id="UP000321196"/>
    </source>
</evidence>
<keyword evidence="9" id="KW-1185">Reference proteome</keyword>
<dbReference type="OrthoDB" id="9777044at2"/>
<evidence type="ECO:0000256" key="5">
    <source>
        <dbReference type="ARBA" id="ARBA00023010"/>
    </source>
</evidence>
<dbReference type="GO" id="GO:0009977">
    <property type="term" value="F:proton motive force dependent protein transmembrane transporter activity"/>
    <property type="evidence" value="ECO:0007669"/>
    <property type="project" value="TreeGrafter"/>
</dbReference>